<dbReference type="Proteomes" id="UP000735456">
    <property type="component" value="Unassembled WGS sequence"/>
</dbReference>
<dbReference type="EMBL" id="AATQVU010000013">
    <property type="protein sequence ID" value="EFO3165547.1"/>
    <property type="molecule type" value="Genomic_DNA"/>
</dbReference>
<dbReference type="AlphaFoldDB" id="A0A9P2IAV4"/>
<reference evidence="1" key="1">
    <citation type="submission" date="2018-06" db="EMBL/GenBank/DDBJ databases">
        <authorList>
            <consortium name="GenomeTrakr network: Whole genome sequencing for foodborne pathogen traceback"/>
        </authorList>
    </citation>
    <scope>NUCLEOTIDE SEQUENCE</scope>
    <source>
        <strain evidence="1">PSU-0700</strain>
    </source>
</reference>
<name>A0A9P2IAV4_ECOLX</name>
<evidence type="ECO:0000313" key="2">
    <source>
        <dbReference type="Proteomes" id="UP000735456"/>
    </source>
</evidence>
<proteinExistence type="predicted"/>
<gene>
    <name evidence="1" type="ORF">DP913_10900</name>
</gene>
<organism evidence="1 2">
    <name type="scientific">Escherichia coli O8</name>
    <dbReference type="NCBI Taxonomy" id="1010796"/>
    <lineage>
        <taxon>Bacteria</taxon>
        <taxon>Pseudomonadati</taxon>
        <taxon>Pseudomonadota</taxon>
        <taxon>Gammaproteobacteria</taxon>
        <taxon>Enterobacterales</taxon>
        <taxon>Enterobacteriaceae</taxon>
        <taxon>Escherichia</taxon>
    </lineage>
</organism>
<accession>A0A9P2IAV4</accession>
<evidence type="ECO:0000313" key="1">
    <source>
        <dbReference type="EMBL" id="EFO3165547.1"/>
    </source>
</evidence>
<sequence>MEKDMKALREYLLLLPDYPEVNDCLADLSTEDLTNEEIAERLGIASDWMDTIT</sequence>
<protein>
    <submittedName>
        <fullName evidence="1">Uncharacterized protein</fullName>
    </submittedName>
</protein>
<comment type="caution">
    <text evidence="1">The sequence shown here is derived from an EMBL/GenBank/DDBJ whole genome shotgun (WGS) entry which is preliminary data.</text>
</comment>